<reference evidence="3" key="1">
    <citation type="submission" date="2016-10" db="EMBL/GenBank/DDBJ databases">
        <authorList>
            <person name="Varghese N."/>
            <person name="Submissions S."/>
        </authorList>
    </citation>
    <scope>NUCLEOTIDE SEQUENCE [LARGE SCALE GENOMIC DNA]</scope>
    <source>
        <strain evidence="3">DSM 17908</strain>
    </source>
</reference>
<proteinExistence type="predicted"/>
<dbReference type="OrthoDB" id="6440144at2"/>
<dbReference type="EMBL" id="NITY01000001">
    <property type="protein sequence ID" value="PHM46088.1"/>
    <property type="molecule type" value="Genomic_DNA"/>
</dbReference>
<dbReference type="STRING" id="351675.SAMN05421680_10279"/>
<dbReference type="Proteomes" id="UP000198919">
    <property type="component" value="Unassembled WGS sequence"/>
</dbReference>
<sequence length="452" mass="50229">MSEKNKNLLTAPKLPQGELDGVINISDIKAMGVHYIIMQVSKYKESKLLDRIEGEIYLKGNENTKVKSIAYYITIDKLDQDFYFLLFHVGDINIFGLCEAKYSVTDLNKNNLYSKVSDITIIGGSTMSNLDNEVIFLDAKKSIVYLSEIERDEGIKVRAKFKGLIPFDTIDIIIKILNEYNFELSELSSGDIVLTYDDISKGYKDVKIETNKVNFSEAKFAVASFSAVNEKITSSYTEVSIIDDIDTVNIKVQTTKNIGSSLSGYPDTKPFLTAVIYTASNSTPIKAQLTNALFDNGSSSIVMDDISTNGVGYLRIYSNDITKNSVLNLNYEDPVIAYKVPLDFSDWMVSEGEELTYTYSSYGVADGICQCFLLIKLLSDKITDVKVSFDSPCIKINGKSNVLEIINPDSSKILAYELTSNKAVRSNFTINVGGISMGQIRNTIVFVDPLTL</sequence>
<accession>A0A1I3J4G2</accession>
<name>A0A1I3J4G2_9GAMM</name>
<evidence type="ECO:0000313" key="1">
    <source>
        <dbReference type="EMBL" id="PHM46088.1"/>
    </source>
</evidence>
<organism evidence="2 3">
    <name type="scientific">Xenorhabdus mauleonii</name>
    <dbReference type="NCBI Taxonomy" id="351675"/>
    <lineage>
        <taxon>Bacteria</taxon>
        <taxon>Pseudomonadati</taxon>
        <taxon>Pseudomonadota</taxon>
        <taxon>Gammaproteobacteria</taxon>
        <taxon>Enterobacterales</taxon>
        <taxon>Morganellaceae</taxon>
        <taxon>Xenorhabdus</taxon>
    </lineage>
</organism>
<dbReference type="AlphaFoldDB" id="A0A1I3J4G2"/>
<gene>
    <name evidence="2" type="ORF">SAMN05421680_10279</name>
    <name evidence="1" type="ORF">Xmau_00484</name>
</gene>
<keyword evidence="4" id="KW-1185">Reference proteome</keyword>
<protein>
    <submittedName>
        <fullName evidence="2">Uncharacterized protein</fullName>
    </submittedName>
</protein>
<dbReference type="RefSeq" id="WP_092507469.1">
    <property type="nucleotide sequence ID" value="NZ_CAWNQB010000001.1"/>
</dbReference>
<reference evidence="2" key="2">
    <citation type="submission" date="2016-10" db="EMBL/GenBank/DDBJ databases">
        <authorList>
            <person name="de Groot N.N."/>
        </authorList>
    </citation>
    <scope>NUCLEOTIDE SEQUENCE [LARGE SCALE GENOMIC DNA]</scope>
    <source>
        <strain evidence="2">DSM 17908</strain>
    </source>
</reference>
<evidence type="ECO:0000313" key="3">
    <source>
        <dbReference type="Proteomes" id="UP000198919"/>
    </source>
</evidence>
<evidence type="ECO:0000313" key="2">
    <source>
        <dbReference type="EMBL" id="SFI54996.1"/>
    </source>
</evidence>
<reference evidence="1 4" key="3">
    <citation type="journal article" date="2017" name="Nat. Microbiol.">
        <title>Natural product diversity associated with the nematode symbionts Photorhabdus and Xenorhabdus.</title>
        <authorList>
            <person name="Tobias N.J."/>
            <person name="Wolff H."/>
            <person name="Djahanschiri B."/>
            <person name="Grundmann F."/>
            <person name="Kronenwerth M."/>
            <person name="Shi Y.M."/>
            <person name="Simonyi S."/>
            <person name="Grun P."/>
            <person name="Shapiro-Ilan D."/>
            <person name="Pidot S.J."/>
            <person name="Stinear T.P."/>
            <person name="Ebersberger I."/>
            <person name="Bode H.B."/>
        </authorList>
    </citation>
    <scope>NUCLEOTIDE SEQUENCE [LARGE SCALE GENOMIC DNA]</scope>
    <source>
        <strain evidence="1 4">DSM 17908</strain>
    </source>
</reference>
<evidence type="ECO:0000313" key="4">
    <source>
        <dbReference type="Proteomes" id="UP000224607"/>
    </source>
</evidence>
<dbReference type="EMBL" id="FORG01000002">
    <property type="protein sequence ID" value="SFI54996.1"/>
    <property type="molecule type" value="Genomic_DNA"/>
</dbReference>
<dbReference type="Proteomes" id="UP000224607">
    <property type="component" value="Unassembled WGS sequence"/>
</dbReference>